<evidence type="ECO:0000313" key="2">
    <source>
        <dbReference type="EMBL" id="SHE58476.1"/>
    </source>
</evidence>
<name>A0A1M4UP30_9FLAO</name>
<reference evidence="2 3" key="1">
    <citation type="submission" date="2016-11" db="EMBL/GenBank/DDBJ databases">
        <authorList>
            <person name="Jaros S."/>
            <person name="Januszkiewicz K."/>
            <person name="Wedrychowicz H."/>
        </authorList>
    </citation>
    <scope>NUCLEOTIDE SEQUENCE [LARGE SCALE GENOMIC DNA]</scope>
    <source>
        <strain evidence="2 3">DSM 25661</strain>
    </source>
</reference>
<evidence type="ECO:0000256" key="1">
    <source>
        <dbReference type="SAM" id="SignalP"/>
    </source>
</evidence>
<feature type="signal peptide" evidence="1">
    <location>
        <begin position="1"/>
        <end position="19"/>
    </location>
</feature>
<protein>
    <recommendedName>
        <fullName evidence="4">Outer membrane protein beta-barrel domain-containing protein</fullName>
    </recommendedName>
</protein>
<accession>A0A1M4UP30</accession>
<feature type="chain" id="PRO_5013177593" description="Outer membrane protein beta-barrel domain-containing protein" evidence="1">
    <location>
        <begin position="20"/>
        <end position="221"/>
    </location>
</feature>
<gene>
    <name evidence="2" type="ORF">SAMN05444278_10336</name>
</gene>
<keyword evidence="3" id="KW-1185">Reference proteome</keyword>
<dbReference type="Proteomes" id="UP000184462">
    <property type="component" value="Unassembled WGS sequence"/>
</dbReference>
<keyword evidence="1" id="KW-0732">Signal</keyword>
<dbReference type="AlphaFoldDB" id="A0A1M4UP30"/>
<dbReference type="RefSeq" id="WP_073192491.1">
    <property type="nucleotide sequence ID" value="NZ_FQTW01000003.1"/>
</dbReference>
<proteinExistence type="predicted"/>
<evidence type="ECO:0000313" key="3">
    <source>
        <dbReference type="Proteomes" id="UP000184462"/>
    </source>
</evidence>
<organism evidence="2 3">
    <name type="scientific">Psychroflexus salarius</name>
    <dbReference type="NCBI Taxonomy" id="1155689"/>
    <lineage>
        <taxon>Bacteria</taxon>
        <taxon>Pseudomonadati</taxon>
        <taxon>Bacteroidota</taxon>
        <taxon>Flavobacteriia</taxon>
        <taxon>Flavobacteriales</taxon>
        <taxon>Flavobacteriaceae</taxon>
        <taxon>Psychroflexus</taxon>
    </lineage>
</organism>
<dbReference type="EMBL" id="FQTW01000003">
    <property type="protein sequence ID" value="SHE58476.1"/>
    <property type="molecule type" value="Genomic_DNA"/>
</dbReference>
<dbReference type="OrthoDB" id="1431125at2"/>
<evidence type="ECO:0008006" key="4">
    <source>
        <dbReference type="Google" id="ProtNLM"/>
    </source>
</evidence>
<sequence length="221" mass="25693">MKTTLLTLCFMLSFGLSFSQSDSTETKPINVNYYIGLGLQSADDFNLSSALQNDEFPEIRTTDFEFSFGLTVQTPKSMYSLEWATSESEDDQNGYNYELSRNMIGLGYQYNLFKINQHKFNLGAQINYTFIENELYNTNSEADLANPSNLGELTKIDLNNWYLGPVMSFQFNNKDLEPWLRLQVSYDFNLSQNSWDSDYTQLINTIEEDQHMFRFQVILPF</sequence>